<comment type="caution">
    <text evidence="15">The sequence shown here is derived from an EMBL/GenBank/DDBJ whole genome shotgun (WGS) entry which is preliminary data.</text>
</comment>
<dbReference type="FunFam" id="3.40.50.1820:FF:000235">
    <property type="entry name" value="Cutinase 1"/>
    <property type="match status" value="1"/>
</dbReference>
<evidence type="ECO:0000256" key="5">
    <source>
        <dbReference type="ARBA" id="ARBA00022525"/>
    </source>
</evidence>
<dbReference type="InterPro" id="IPR043579">
    <property type="entry name" value="CUTINASE_2"/>
</dbReference>
<feature type="chain" id="PRO_5035434565" description="cutinase" evidence="14">
    <location>
        <begin position="17"/>
        <end position="333"/>
    </location>
</feature>
<evidence type="ECO:0000256" key="4">
    <source>
        <dbReference type="ARBA" id="ARBA00022487"/>
    </source>
</evidence>
<feature type="signal peptide" evidence="14">
    <location>
        <begin position="1"/>
        <end position="16"/>
    </location>
</feature>
<dbReference type="EMBL" id="SRPY01001039">
    <property type="protein sequence ID" value="KAG5914997.1"/>
    <property type="molecule type" value="Genomic_DNA"/>
</dbReference>
<keyword evidence="4" id="KW-0719">Serine esterase</keyword>
<dbReference type="PANTHER" id="PTHR48250:SF3">
    <property type="entry name" value="CUTINASE 1-RELATED"/>
    <property type="match status" value="1"/>
</dbReference>
<comment type="catalytic activity">
    <reaction evidence="10">
        <text>cutin + H2O = cutin monomers.</text>
        <dbReference type="EC" id="3.1.1.74"/>
    </reaction>
</comment>
<evidence type="ECO:0000256" key="11">
    <source>
        <dbReference type="PIRSR" id="PIRSR611150-1"/>
    </source>
</evidence>
<dbReference type="AlphaFoldDB" id="A0A8K0J023"/>
<dbReference type="SMART" id="SM01110">
    <property type="entry name" value="Cutinase"/>
    <property type="match status" value="1"/>
</dbReference>
<feature type="compositionally biased region" description="Low complexity" evidence="13">
    <location>
        <begin position="267"/>
        <end position="280"/>
    </location>
</feature>
<dbReference type="SUPFAM" id="SSF53474">
    <property type="entry name" value="alpha/beta-Hydrolases"/>
    <property type="match status" value="1"/>
</dbReference>
<dbReference type="InterPro" id="IPR029058">
    <property type="entry name" value="AB_hydrolase_fold"/>
</dbReference>
<evidence type="ECO:0000256" key="10">
    <source>
        <dbReference type="ARBA" id="ARBA00034045"/>
    </source>
</evidence>
<keyword evidence="6 14" id="KW-0732">Signal</keyword>
<dbReference type="Gene3D" id="3.40.50.1820">
    <property type="entry name" value="alpha/beta hydrolase"/>
    <property type="match status" value="1"/>
</dbReference>
<feature type="disulfide bond" evidence="12">
    <location>
        <begin position="200"/>
        <end position="207"/>
    </location>
</feature>
<evidence type="ECO:0000256" key="1">
    <source>
        <dbReference type="ARBA" id="ARBA00004613"/>
    </source>
</evidence>
<dbReference type="GO" id="GO:0005576">
    <property type="term" value="C:extracellular region"/>
    <property type="evidence" value="ECO:0007669"/>
    <property type="project" value="UniProtKB-SubCell"/>
</dbReference>
<evidence type="ECO:0000256" key="7">
    <source>
        <dbReference type="ARBA" id="ARBA00022801"/>
    </source>
</evidence>
<feature type="region of interest" description="Disordered" evidence="13">
    <location>
        <begin position="242"/>
        <end position="280"/>
    </location>
</feature>
<keyword evidence="8" id="KW-0843">Virulence</keyword>
<proteinExistence type="inferred from homology"/>
<dbReference type="GO" id="GO:0016052">
    <property type="term" value="P:carbohydrate catabolic process"/>
    <property type="evidence" value="ECO:0007669"/>
    <property type="project" value="TreeGrafter"/>
</dbReference>
<dbReference type="Pfam" id="PF01083">
    <property type="entry name" value="Cutinase"/>
    <property type="match status" value="1"/>
</dbReference>
<sequence length="333" mass="33888">MKSFALASLFTVLVAAAPTPAPKLAHRVQVVAENANDLDARQAAMGMTRNDLENGQPPCPRAIFIFARGSTEPGNMGASVGPIVADTLTKQLGQGEIWIQGVGGAYTAGLVENALPGGSSPAAIQEMKRLLTLAHKKCPKSTILAGGYSQGAALAADAVSASSKAVREQIGAVVLFGYTKNQQNAGKIPNYPADRVKVFCNAGDMVCTGSLFITPAHLNYAADAAGPAPQFLESKVSAASASTSRASRSKGKTSDDSQDSDSDSADESASPAPASAGLSSLAPASGIPGVGSLNPMGNVMSSFMPTTPALGGAATANPLTSLFKGIVPRWWTK</sequence>
<feature type="active site" description="Proton donor/acceptor" evidence="11">
    <location>
        <position position="217"/>
    </location>
</feature>
<evidence type="ECO:0000313" key="15">
    <source>
        <dbReference type="EMBL" id="KAG5914997.1"/>
    </source>
</evidence>
<comment type="subcellular location">
    <subcellularLocation>
        <location evidence="1">Secreted</location>
    </subcellularLocation>
</comment>
<evidence type="ECO:0000256" key="9">
    <source>
        <dbReference type="ARBA" id="ARBA00023157"/>
    </source>
</evidence>
<dbReference type="InterPro" id="IPR000675">
    <property type="entry name" value="Cutinase/axe"/>
</dbReference>
<dbReference type="PRINTS" id="PR00129">
    <property type="entry name" value="CUTINASE"/>
</dbReference>
<name>A0A8K0J023_9HYPO</name>
<evidence type="ECO:0000256" key="2">
    <source>
        <dbReference type="ARBA" id="ARBA00007534"/>
    </source>
</evidence>
<accession>A0A8K0J023</accession>
<evidence type="ECO:0000256" key="13">
    <source>
        <dbReference type="SAM" id="MobiDB-lite"/>
    </source>
</evidence>
<reference evidence="15" key="1">
    <citation type="journal article" date="2020" name="bioRxiv">
        <title>Whole genome comparisons of ergot fungi reveals the divergence and evolution of species within the genus Claviceps are the result of varying mechanisms driving genome evolution and host range expansion.</title>
        <authorList>
            <person name="Wyka S.A."/>
            <person name="Mondo S.J."/>
            <person name="Liu M."/>
            <person name="Dettman J."/>
            <person name="Nalam V."/>
            <person name="Broders K.D."/>
        </authorList>
    </citation>
    <scope>NUCLEOTIDE SEQUENCE</scope>
    <source>
        <strain evidence="15">CCC 489</strain>
    </source>
</reference>
<dbReference type="EC" id="3.1.1.74" evidence="3"/>
<feature type="compositionally biased region" description="Acidic residues" evidence="13">
    <location>
        <begin position="256"/>
        <end position="266"/>
    </location>
</feature>
<evidence type="ECO:0000256" key="8">
    <source>
        <dbReference type="ARBA" id="ARBA00023026"/>
    </source>
</evidence>
<dbReference type="GO" id="GO:0050525">
    <property type="term" value="F:cutinase activity"/>
    <property type="evidence" value="ECO:0007669"/>
    <property type="project" value="UniProtKB-EC"/>
</dbReference>
<dbReference type="PANTHER" id="PTHR48250">
    <property type="entry name" value="CUTINASE 2-RELATED"/>
    <property type="match status" value="1"/>
</dbReference>
<keyword evidence="7" id="KW-0378">Hydrolase</keyword>
<protein>
    <recommendedName>
        <fullName evidence="3">cutinase</fullName>
        <ecNumber evidence="3">3.1.1.74</ecNumber>
    </recommendedName>
</protein>
<evidence type="ECO:0000256" key="14">
    <source>
        <dbReference type="SAM" id="SignalP"/>
    </source>
</evidence>
<evidence type="ECO:0000256" key="3">
    <source>
        <dbReference type="ARBA" id="ARBA00013095"/>
    </source>
</evidence>
<gene>
    <name evidence="15" type="ORF">E4U42_000192</name>
</gene>
<feature type="active site" description="Nucleophile" evidence="11">
    <location>
        <position position="149"/>
    </location>
</feature>
<feature type="active site" description="Proton donor/acceptor" evidence="11">
    <location>
        <position position="204"/>
    </location>
</feature>
<dbReference type="InterPro" id="IPR011150">
    <property type="entry name" value="Cutinase_monf"/>
</dbReference>
<keyword evidence="5" id="KW-0964">Secreted</keyword>
<keyword evidence="9 12" id="KW-1015">Disulfide bond</keyword>
<organism evidence="15 16">
    <name type="scientific">Claviceps africana</name>
    <dbReference type="NCBI Taxonomy" id="83212"/>
    <lineage>
        <taxon>Eukaryota</taxon>
        <taxon>Fungi</taxon>
        <taxon>Dikarya</taxon>
        <taxon>Ascomycota</taxon>
        <taxon>Pezizomycotina</taxon>
        <taxon>Sordariomycetes</taxon>
        <taxon>Hypocreomycetidae</taxon>
        <taxon>Hypocreales</taxon>
        <taxon>Clavicipitaceae</taxon>
        <taxon>Claviceps</taxon>
    </lineage>
</organism>
<keyword evidence="16" id="KW-1185">Reference proteome</keyword>
<dbReference type="Proteomes" id="UP000811619">
    <property type="component" value="Unassembled WGS sequence"/>
</dbReference>
<evidence type="ECO:0000313" key="16">
    <source>
        <dbReference type="Proteomes" id="UP000811619"/>
    </source>
</evidence>
<evidence type="ECO:0000256" key="6">
    <source>
        <dbReference type="ARBA" id="ARBA00022729"/>
    </source>
</evidence>
<dbReference type="OrthoDB" id="3225429at2759"/>
<feature type="disulfide bond" evidence="12">
    <location>
        <begin position="59"/>
        <end position="138"/>
    </location>
</feature>
<comment type="similarity">
    <text evidence="2">Belongs to the cutinase family.</text>
</comment>
<evidence type="ECO:0000256" key="12">
    <source>
        <dbReference type="PIRSR" id="PIRSR611150-2"/>
    </source>
</evidence>
<dbReference type="PROSITE" id="PS00931">
    <property type="entry name" value="CUTINASE_2"/>
    <property type="match status" value="1"/>
</dbReference>